<accession>A0ACC1SPL6</accession>
<sequence>MAPPENEPTQSIFGNPDVEPVKNDINDTEWQMLAAGYPTYKAIHILARASPACMRRWKAQMPLEFVEFVKTQLDYPIQFVKTFEEEKKLAEHVRKWAREEACRDWVPVRNSMGRVIEYREIRIDPPYDWTRVWNSKEGFMAYLPVYLGTHPVNQILYGKFSAPIHIDFADQPKAYLEPKMKPIDVLAMRQGPCLRPNDLNFEPFISFPDSRFLIHELLALQKATIHDVVQDWFAADGFHIFCTTELRVTWSYDEGTNSWTTPFPGTEILRRIHKYAKDIIRDEYTLVQYRGRVVEYILTAAIPPWVEHEGVIDMDRAEHLRFYYLFIHDMHWWE</sequence>
<evidence type="ECO:0000313" key="1">
    <source>
        <dbReference type="EMBL" id="KAJ3543889.1"/>
    </source>
</evidence>
<name>A0ACC1SPL6_9HYPO</name>
<reference evidence="1" key="1">
    <citation type="submission" date="2022-08" db="EMBL/GenBank/DDBJ databases">
        <title>Genome Sequence of Fusarium decemcellulare.</title>
        <authorList>
            <person name="Buettner E."/>
        </authorList>
    </citation>
    <scope>NUCLEOTIDE SEQUENCE</scope>
    <source>
        <strain evidence="1">Babe19</strain>
    </source>
</reference>
<dbReference type="Proteomes" id="UP001148629">
    <property type="component" value="Unassembled WGS sequence"/>
</dbReference>
<gene>
    <name evidence="1" type="ORF">NM208_g3350</name>
</gene>
<protein>
    <submittedName>
        <fullName evidence="1">Uncharacterized protein</fullName>
    </submittedName>
</protein>
<keyword evidence="2" id="KW-1185">Reference proteome</keyword>
<proteinExistence type="predicted"/>
<organism evidence="1 2">
    <name type="scientific">Fusarium decemcellulare</name>
    <dbReference type="NCBI Taxonomy" id="57161"/>
    <lineage>
        <taxon>Eukaryota</taxon>
        <taxon>Fungi</taxon>
        <taxon>Dikarya</taxon>
        <taxon>Ascomycota</taxon>
        <taxon>Pezizomycotina</taxon>
        <taxon>Sordariomycetes</taxon>
        <taxon>Hypocreomycetidae</taxon>
        <taxon>Hypocreales</taxon>
        <taxon>Nectriaceae</taxon>
        <taxon>Fusarium</taxon>
        <taxon>Fusarium decemcellulare species complex</taxon>
    </lineage>
</organism>
<comment type="caution">
    <text evidence="1">The sequence shown here is derived from an EMBL/GenBank/DDBJ whole genome shotgun (WGS) entry which is preliminary data.</text>
</comment>
<dbReference type="EMBL" id="JANRMS010000223">
    <property type="protein sequence ID" value="KAJ3543889.1"/>
    <property type="molecule type" value="Genomic_DNA"/>
</dbReference>
<evidence type="ECO:0000313" key="2">
    <source>
        <dbReference type="Proteomes" id="UP001148629"/>
    </source>
</evidence>